<evidence type="ECO:0000256" key="4">
    <source>
        <dbReference type="ARBA" id="ARBA00022438"/>
    </source>
</evidence>
<evidence type="ECO:0000256" key="6">
    <source>
        <dbReference type="ARBA" id="ARBA00022801"/>
    </source>
</evidence>
<dbReference type="PANTHER" id="PTHR11963">
    <property type="entry name" value="LEUCINE AMINOPEPTIDASE-RELATED"/>
    <property type="match status" value="1"/>
</dbReference>
<comment type="similarity">
    <text evidence="3 7">Belongs to the peptidase M17 family.</text>
</comment>
<dbReference type="Pfam" id="PF00883">
    <property type="entry name" value="Peptidase_M17"/>
    <property type="match status" value="1"/>
</dbReference>
<dbReference type="NCBIfam" id="NF002073">
    <property type="entry name" value="PRK00913.1-2"/>
    <property type="match status" value="1"/>
</dbReference>
<dbReference type="NCBIfam" id="NF002083">
    <property type="entry name" value="PRK00913.3-5"/>
    <property type="match status" value="1"/>
</dbReference>
<feature type="active site" evidence="7">
    <location>
        <position position="355"/>
    </location>
</feature>
<proteinExistence type="inferred from homology"/>
<evidence type="ECO:0000256" key="1">
    <source>
        <dbReference type="ARBA" id="ARBA00000135"/>
    </source>
</evidence>
<dbReference type="SUPFAM" id="SSF52949">
    <property type="entry name" value="Macro domain-like"/>
    <property type="match status" value="1"/>
</dbReference>
<name>A0A2H0VC22_9BACT</name>
<dbReference type="EC" id="3.4.11.10" evidence="7"/>
<organism evidence="9 10">
    <name type="scientific">Candidatus Doudnabacteria bacterium CG10_big_fil_rev_8_21_14_0_10_41_10</name>
    <dbReference type="NCBI Taxonomy" id="1974551"/>
    <lineage>
        <taxon>Bacteria</taxon>
        <taxon>Candidatus Doudnaibacteriota</taxon>
    </lineage>
</organism>
<feature type="binding site" evidence="7">
    <location>
        <position position="274"/>
    </location>
    <ligand>
        <name>Mn(2+)</name>
        <dbReference type="ChEBI" id="CHEBI:29035"/>
        <label>2</label>
    </ligand>
</feature>
<comment type="catalytic activity">
    <reaction evidence="1 7">
        <text>Release of an N-terminal amino acid, Xaa-|-Yaa-, in which Xaa is preferably Leu, but may be other amino acids including Pro although not Arg or Lys, and Yaa may be Pro. Amino acid amides and methyl esters are also readily hydrolyzed, but rates on arylamides are exceedingly low.</text>
        <dbReference type="EC" id="3.4.11.1"/>
    </reaction>
</comment>
<feature type="domain" description="Cytosol aminopeptidase" evidence="8">
    <location>
        <begin position="349"/>
        <end position="356"/>
    </location>
</feature>
<dbReference type="InterPro" id="IPR023042">
    <property type="entry name" value="Peptidase_M17_leu_NH2_pept"/>
</dbReference>
<feature type="binding site" evidence="7">
    <location>
        <position position="351"/>
    </location>
    <ligand>
        <name>Mn(2+)</name>
        <dbReference type="ChEBI" id="CHEBI:29035"/>
        <label>1</label>
    </ligand>
</feature>
<dbReference type="InterPro" id="IPR011356">
    <property type="entry name" value="Leucine_aapep/pepB"/>
</dbReference>
<feature type="active site" evidence="7">
    <location>
        <position position="281"/>
    </location>
</feature>
<dbReference type="PRINTS" id="PR00481">
    <property type="entry name" value="LAMNOPPTDASE"/>
</dbReference>
<gene>
    <name evidence="7" type="primary">pepA</name>
    <name evidence="9" type="ORF">COT91_05315</name>
</gene>
<comment type="caution">
    <text evidence="9">The sequence shown here is derived from an EMBL/GenBank/DDBJ whole genome shotgun (WGS) entry which is preliminary data.</text>
</comment>
<dbReference type="PROSITE" id="PS00631">
    <property type="entry name" value="CYTOSOL_AP"/>
    <property type="match status" value="1"/>
</dbReference>
<dbReference type="Gene3D" id="3.40.630.10">
    <property type="entry name" value="Zn peptidases"/>
    <property type="match status" value="1"/>
</dbReference>
<evidence type="ECO:0000313" key="10">
    <source>
        <dbReference type="Proteomes" id="UP000230557"/>
    </source>
</evidence>
<dbReference type="HAMAP" id="MF_00181">
    <property type="entry name" value="Cytosol_peptidase_M17"/>
    <property type="match status" value="1"/>
</dbReference>
<feature type="binding site" evidence="7">
    <location>
        <position position="269"/>
    </location>
    <ligand>
        <name>Mn(2+)</name>
        <dbReference type="ChEBI" id="CHEBI:29035"/>
        <label>2</label>
    </ligand>
</feature>
<dbReference type="Pfam" id="PF02789">
    <property type="entry name" value="Peptidase_M17_N"/>
    <property type="match status" value="1"/>
</dbReference>
<dbReference type="EC" id="3.4.11.1" evidence="7"/>
<feature type="binding site" evidence="7">
    <location>
        <position position="292"/>
    </location>
    <ligand>
        <name>Mn(2+)</name>
        <dbReference type="ChEBI" id="CHEBI:29035"/>
        <label>2</label>
    </ligand>
</feature>
<comment type="catalytic activity">
    <reaction evidence="2 7">
        <text>Release of an N-terminal amino acid, preferentially leucine, but not glutamic or aspartic acids.</text>
        <dbReference type="EC" id="3.4.11.10"/>
    </reaction>
</comment>
<dbReference type="InterPro" id="IPR000819">
    <property type="entry name" value="Peptidase_M17_C"/>
</dbReference>
<reference evidence="10" key="1">
    <citation type="submission" date="2017-09" db="EMBL/GenBank/DDBJ databases">
        <title>Depth-based differentiation of microbial function through sediment-hosted aquifers and enrichment of novel symbionts in the deep terrestrial subsurface.</title>
        <authorList>
            <person name="Probst A.J."/>
            <person name="Ladd B."/>
            <person name="Jarett J.K."/>
            <person name="Geller-Mcgrath D.E."/>
            <person name="Sieber C.M.K."/>
            <person name="Emerson J.B."/>
            <person name="Anantharaman K."/>
            <person name="Thomas B.C."/>
            <person name="Malmstrom R."/>
            <person name="Stieglmeier M."/>
            <person name="Klingl A."/>
            <person name="Woyke T."/>
            <person name="Ryan C.M."/>
            <person name="Banfield J.F."/>
        </authorList>
    </citation>
    <scope>NUCLEOTIDE SEQUENCE [LARGE SCALE GENOMIC DNA]</scope>
</reference>
<dbReference type="GO" id="GO:0005737">
    <property type="term" value="C:cytoplasm"/>
    <property type="evidence" value="ECO:0007669"/>
    <property type="project" value="UniProtKB-SubCell"/>
</dbReference>
<feature type="binding site" evidence="7">
    <location>
        <position position="353"/>
    </location>
    <ligand>
        <name>Mn(2+)</name>
        <dbReference type="ChEBI" id="CHEBI:29035"/>
        <label>1</label>
    </ligand>
</feature>
<feature type="binding site" evidence="7">
    <location>
        <position position="353"/>
    </location>
    <ligand>
        <name>Mn(2+)</name>
        <dbReference type="ChEBI" id="CHEBI:29035"/>
        <label>2</label>
    </ligand>
</feature>
<sequence>MTNFSASTQSPTQIKSDLMIVRIFEGEKTLEPKVKELDKTLRGAISNIIKTGDFTGKKGEAQLVYTHQATPTSRILLLGLGKKTAYNLESSRIAMSTVTTVIQKVKAGSISVLLTKTLPKKSNTEQAIQVIMESLFLSNYKFLEHKKIEVGDEPVILDNIEFVLNKAGDKASVLKGAKQGCFVAAAVNFARDLANHPGNFMTPQSLAEAAIKMAKENKIKYKVLEKPEMKKLGMGALLGVNQGSILEPKFIILEYNLSKPGKPTVLVGKGITFDSGGISIKPSQKMNEMKFDMCGAATVLGVMKAAAELKLPHKLIGLIPATENLPSGSAIKPGDVVRAMNGKSIEINNTDAEGRIILADALSYAQKYKPKNVIDFATLTGAAIVALGTGYSAAFGNNEQLMARLQKAAEISGEKIWRLPLDSDYKEKMKGKIADLDNIGHNEGGGTITAALFLQEFVDFPWIHLDIAGTAWTNEPKPYRPVGATGVGVRLTLEFLK</sequence>
<dbReference type="GO" id="GO:0070006">
    <property type="term" value="F:metalloaminopeptidase activity"/>
    <property type="evidence" value="ECO:0007669"/>
    <property type="project" value="InterPro"/>
</dbReference>
<evidence type="ECO:0000256" key="3">
    <source>
        <dbReference type="ARBA" id="ARBA00009528"/>
    </source>
</evidence>
<dbReference type="AlphaFoldDB" id="A0A2H0VC22"/>
<comment type="subcellular location">
    <subcellularLocation>
        <location evidence="7">Cytoplasm</location>
    </subcellularLocation>
</comment>
<dbReference type="GO" id="GO:0030145">
    <property type="term" value="F:manganese ion binding"/>
    <property type="evidence" value="ECO:0007669"/>
    <property type="project" value="UniProtKB-UniRule"/>
</dbReference>
<accession>A0A2H0VC22</accession>
<feature type="binding site" evidence="7">
    <location>
        <position position="274"/>
    </location>
    <ligand>
        <name>Mn(2+)</name>
        <dbReference type="ChEBI" id="CHEBI:29035"/>
        <label>1</label>
    </ligand>
</feature>
<evidence type="ECO:0000256" key="5">
    <source>
        <dbReference type="ARBA" id="ARBA00022670"/>
    </source>
</evidence>
<protein>
    <recommendedName>
        <fullName evidence="7">Probable cytosol aminopeptidase</fullName>
        <ecNumber evidence="7">3.4.11.1</ecNumber>
    </recommendedName>
    <alternativeName>
        <fullName evidence="7">Leucine aminopeptidase</fullName>
        <shortName evidence="7">LAP</shortName>
        <ecNumber evidence="7">3.4.11.10</ecNumber>
    </alternativeName>
    <alternativeName>
        <fullName evidence="7">Leucyl aminopeptidase</fullName>
    </alternativeName>
</protein>
<dbReference type="InterPro" id="IPR008283">
    <property type="entry name" value="Peptidase_M17_N"/>
</dbReference>
<comment type="function">
    <text evidence="7">Presumably involved in the processing and regular turnover of intracellular proteins. Catalyzes the removal of unsubstituted N-terminal amino acids from various peptides.</text>
</comment>
<keyword evidence="7" id="KW-0479">Metal-binding</keyword>
<dbReference type="PANTHER" id="PTHR11963:SF23">
    <property type="entry name" value="CYTOSOL AMINOPEPTIDASE"/>
    <property type="match status" value="1"/>
</dbReference>
<dbReference type="NCBIfam" id="NF002074">
    <property type="entry name" value="PRK00913.1-4"/>
    <property type="match status" value="1"/>
</dbReference>
<evidence type="ECO:0000256" key="7">
    <source>
        <dbReference type="HAMAP-Rule" id="MF_00181"/>
    </source>
</evidence>
<dbReference type="Proteomes" id="UP000230557">
    <property type="component" value="Unassembled WGS sequence"/>
</dbReference>
<evidence type="ECO:0000256" key="2">
    <source>
        <dbReference type="ARBA" id="ARBA00000967"/>
    </source>
</evidence>
<dbReference type="CDD" id="cd00433">
    <property type="entry name" value="Peptidase_M17"/>
    <property type="match status" value="1"/>
</dbReference>
<dbReference type="GO" id="GO:0006508">
    <property type="term" value="P:proteolysis"/>
    <property type="evidence" value="ECO:0007669"/>
    <property type="project" value="UniProtKB-KW"/>
</dbReference>
<evidence type="ECO:0000259" key="8">
    <source>
        <dbReference type="PROSITE" id="PS00631"/>
    </source>
</evidence>
<keyword evidence="7" id="KW-0464">Manganese</keyword>
<dbReference type="Gene3D" id="3.40.220.10">
    <property type="entry name" value="Leucine Aminopeptidase, subunit E, domain 1"/>
    <property type="match status" value="1"/>
</dbReference>
<keyword evidence="6 7" id="KW-0378">Hydrolase</keyword>
<dbReference type="EMBL" id="PFAJ01000070">
    <property type="protein sequence ID" value="PIR96652.1"/>
    <property type="molecule type" value="Genomic_DNA"/>
</dbReference>
<dbReference type="SUPFAM" id="SSF53187">
    <property type="entry name" value="Zn-dependent exopeptidases"/>
    <property type="match status" value="1"/>
</dbReference>
<dbReference type="InterPro" id="IPR043472">
    <property type="entry name" value="Macro_dom-like"/>
</dbReference>
<evidence type="ECO:0000313" key="9">
    <source>
        <dbReference type="EMBL" id="PIR96652.1"/>
    </source>
</evidence>
<keyword evidence="4 7" id="KW-0031">Aminopeptidase</keyword>
<keyword evidence="7" id="KW-0963">Cytoplasm</keyword>
<keyword evidence="5 7" id="KW-0645">Protease</keyword>
<comment type="cofactor">
    <cofactor evidence="7">
        <name>Mn(2+)</name>
        <dbReference type="ChEBI" id="CHEBI:29035"/>
    </cofactor>
    <text evidence="7">Binds 2 manganese ions per subunit.</text>
</comment>